<gene>
    <name evidence="7" type="ORF">SOCEGT47_073810</name>
</gene>
<keyword evidence="5" id="KW-0732">Signal</keyword>
<feature type="compositionally biased region" description="Low complexity" evidence="4">
    <location>
        <begin position="21"/>
        <end position="30"/>
    </location>
</feature>
<evidence type="ECO:0000256" key="4">
    <source>
        <dbReference type="SAM" id="MobiDB-lite"/>
    </source>
</evidence>
<evidence type="ECO:0000313" key="7">
    <source>
        <dbReference type="EMBL" id="AUX26811.1"/>
    </source>
</evidence>
<dbReference type="InterPro" id="IPR041489">
    <property type="entry name" value="PDZ_6"/>
</dbReference>
<dbReference type="Proteomes" id="UP000295781">
    <property type="component" value="Chromosome"/>
</dbReference>
<dbReference type="Pfam" id="PF17820">
    <property type="entry name" value="PDZ_6"/>
    <property type="match status" value="1"/>
</dbReference>
<dbReference type="AlphaFoldDB" id="A0A4P2QBT8"/>
<keyword evidence="2" id="KW-0645">Protease</keyword>
<dbReference type="PANTHER" id="PTHR22939">
    <property type="entry name" value="SERINE PROTEASE FAMILY S1C HTRA-RELATED"/>
    <property type="match status" value="1"/>
</dbReference>
<evidence type="ECO:0000256" key="3">
    <source>
        <dbReference type="ARBA" id="ARBA00022801"/>
    </source>
</evidence>
<dbReference type="OrthoDB" id="9758917at2"/>
<feature type="signal peptide" evidence="5">
    <location>
        <begin position="1"/>
        <end position="25"/>
    </location>
</feature>
<dbReference type="InterPro" id="IPR036034">
    <property type="entry name" value="PDZ_sf"/>
</dbReference>
<organism evidence="7 8">
    <name type="scientific">Sorangium cellulosum</name>
    <name type="common">Polyangium cellulosum</name>
    <dbReference type="NCBI Taxonomy" id="56"/>
    <lineage>
        <taxon>Bacteria</taxon>
        <taxon>Pseudomonadati</taxon>
        <taxon>Myxococcota</taxon>
        <taxon>Polyangia</taxon>
        <taxon>Polyangiales</taxon>
        <taxon>Polyangiaceae</taxon>
        <taxon>Sorangium</taxon>
    </lineage>
</organism>
<dbReference type="InterPro" id="IPR001940">
    <property type="entry name" value="Peptidase_S1C"/>
</dbReference>
<accession>A0A4P2QBT8</accession>
<comment type="similarity">
    <text evidence="1">Belongs to the peptidase S1C family.</text>
</comment>
<dbReference type="SUPFAM" id="SSF50494">
    <property type="entry name" value="Trypsin-like serine proteases"/>
    <property type="match status" value="1"/>
</dbReference>
<evidence type="ECO:0000256" key="5">
    <source>
        <dbReference type="SAM" id="SignalP"/>
    </source>
</evidence>
<dbReference type="Gene3D" id="2.40.10.120">
    <property type="match status" value="1"/>
</dbReference>
<dbReference type="Gene3D" id="2.30.42.10">
    <property type="match status" value="2"/>
</dbReference>
<dbReference type="Pfam" id="PF13365">
    <property type="entry name" value="Trypsin_2"/>
    <property type="match status" value="1"/>
</dbReference>
<reference evidence="7 8" key="1">
    <citation type="submission" date="2015-09" db="EMBL/GenBank/DDBJ databases">
        <title>Sorangium comparison.</title>
        <authorList>
            <person name="Zaburannyi N."/>
            <person name="Bunk B."/>
            <person name="Overmann J."/>
            <person name="Mueller R."/>
        </authorList>
    </citation>
    <scope>NUCLEOTIDE SEQUENCE [LARGE SCALE GENOMIC DNA]</scope>
    <source>
        <strain evidence="7 8">So ceGT47</strain>
    </source>
</reference>
<dbReference type="SUPFAM" id="SSF50156">
    <property type="entry name" value="PDZ domain-like"/>
    <property type="match status" value="2"/>
</dbReference>
<evidence type="ECO:0000313" key="8">
    <source>
        <dbReference type="Proteomes" id="UP000295781"/>
    </source>
</evidence>
<evidence type="ECO:0000256" key="2">
    <source>
        <dbReference type="ARBA" id="ARBA00022670"/>
    </source>
</evidence>
<sequence length="490" mass="50473">MISRRLAASLALLVPALALPSPADAQAPAGPQAPAPAPKTAPAPPQKIAPAPSSQRPAPPPASRAAAAAGAADLRRLGEAFADVADKVGPAVVQIEVTVAEDVSSPLRWFRDGGQRRGLGSGVIFSEDGGILTNNHVIDGARAITVRLRDGRMFAGRLAGRDPATDLAVLRIDAKGLPTVTFADSDAARVGAWVVAIGSPFGLGHTVTTGVLSAKGRGGVGVNDVEDYLQTDASINPGNSGGPLVDLDGRVLGINTMVVSRGQGIGLAVPANMARRVAEQLLSSGRVERAWIGVGLQDLTPQLAAVLPSAPPAGALVNAVSPGGPAARSNLHPGDVITSVAARPVRDAQDVIRALFHHNVGETLALEVVRDGQRYQTRVTLAARNERPPPALPVERAPARHPGLGLTLRDVPVARAPRAPAGEATSAVRVIGVASDSPAERAGIRPGDVILEADRRRAPTAADVEQAARDGDLLLRVQRRSAVFYAALRR</sequence>
<evidence type="ECO:0000259" key="6">
    <source>
        <dbReference type="PROSITE" id="PS50106"/>
    </source>
</evidence>
<dbReference type="PRINTS" id="PR00834">
    <property type="entry name" value="PROTEASES2C"/>
</dbReference>
<dbReference type="EMBL" id="CP012670">
    <property type="protein sequence ID" value="AUX26811.1"/>
    <property type="molecule type" value="Genomic_DNA"/>
</dbReference>
<dbReference type="GO" id="GO:0006508">
    <property type="term" value="P:proteolysis"/>
    <property type="evidence" value="ECO:0007669"/>
    <property type="project" value="UniProtKB-KW"/>
</dbReference>
<feature type="domain" description="PDZ" evidence="6">
    <location>
        <begin position="281"/>
        <end position="372"/>
    </location>
</feature>
<dbReference type="InterPro" id="IPR001478">
    <property type="entry name" value="PDZ"/>
</dbReference>
<evidence type="ECO:0000256" key="1">
    <source>
        <dbReference type="ARBA" id="ARBA00010541"/>
    </source>
</evidence>
<proteinExistence type="inferred from homology"/>
<protein>
    <submittedName>
        <fullName evidence="7">Peptidase</fullName>
        <ecNumber evidence="7">3.4.21.53</ecNumber>
    </submittedName>
</protein>
<dbReference type="EC" id="3.4.21.53" evidence="7"/>
<keyword evidence="3 7" id="KW-0378">Hydrolase</keyword>
<feature type="region of interest" description="Disordered" evidence="4">
    <location>
        <begin position="21"/>
        <end position="64"/>
    </location>
</feature>
<dbReference type="RefSeq" id="WP_129354654.1">
    <property type="nucleotide sequence ID" value="NZ_CP012670.1"/>
</dbReference>
<dbReference type="SMART" id="SM00228">
    <property type="entry name" value="PDZ"/>
    <property type="match status" value="2"/>
</dbReference>
<dbReference type="PANTHER" id="PTHR22939:SF129">
    <property type="entry name" value="SERINE PROTEASE HTRA2, MITOCHONDRIAL"/>
    <property type="match status" value="1"/>
</dbReference>
<dbReference type="InterPro" id="IPR009003">
    <property type="entry name" value="Peptidase_S1_PA"/>
</dbReference>
<dbReference type="Pfam" id="PF13180">
    <property type="entry name" value="PDZ_2"/>
    <property type="match status" value="1"/>
</dbReference>
<feature type="compositionally biased region" description="Pro residues" evidence="4">
    <location>
        <begin position="31"/>
        <end position="47"/>
    </location>
</feature>
<feature type="domain" description="PDZ" evidence="6">
    <location>
        <begin position="391"/>
        <end position="454"/>
    </location>
</feature>
<feature type="chain" id="PRO_5020393170" evidence="5">
    <location>
        <begin position="26"/>
        <end position="490"/>
    </location>
</feature>
<dbReference type="PROSITE" id="PS50106">
    <property type="entry name" value="PDZ"/>
    <property type="match status" value="2"/>
</dbReference>
<dbReference type="GO" id="GO:0004252">
    <property type="term" value="F:serine-type endopeptidase activity"/>
    <property type="evidence" value="ECO:0007669"/>
    <property type="project" value="UniProtKB-EC"/>
</dbReference>
<name>A0A4P2QBT8_SORCE</name>